<feature type="domain" description="G-protein coupled receptors family 1 profile" evidence="7">
    <location>
        <begin position="79"/>
        <end position="361"/>
    </location>
</feature>
<feature type="transmembrane region" description="Helical" evidence="6">
    <location>
        <begin position="66"/>
        <end position="87"/>
    </location>
</feature>
<feature type="transmembrane region" description="Helical" evidence="6">
    <location>
        <begin position="302"/>
        <end position="330"/>
    </location>
</feature>
<dbReference type="InterPro" id="IPR000276">
    <property type="entry name" value="GPCR_Rhodpsn"/>
</dbReference>
<comment type="subcellular location">
    <subcellularLocation>
        <location evidence="1">Cell membrane</location>
        <topology evidence="1">Multi-pass membrane protein</topology>
    </subcellularLocation>
</comment>
<feature type="transmembrane region" description="Helical" evidence="6">
    <location>
        <begin position="99"/>
        <end position="121"/>
    </location>
</feature>
<evidence type="ECO:0000313" key="9">
    <source>
        <dbReference type="Proteomes" id="UP001208570"/>
    </source>
</evidence>
<feature type="transmembrane region" description="Helical" evidence="6">
    <location>
        <begin position="175"/>
        <end position="198"/>
    </location>
</feature>
<keyword evidence="9" id="KW-1185">Reference proteome</keyword>
<dbReference type="InterPro" id="IPR017452">
    <property type="entry name" value="GPCR_Rhodpsn_7TM"/>
</dbReference>
<evidence type="ECO:0000256" key="2">
    <source>
        <dbReference type="ARBA" id="ARBA00022475"/>
    </source>
</evidence>
<keyword evidence="3 6" id="KW-0812">Transmembrane</keyword>
<keyword evidence="5 6" id="KW-0472">Membrane</keyword>
<proteinExistence type="predicted"/>
<evidence type="ECO:0000259" key="7">
    <source>
        <dbReference type="PROSITE" id="PS50262"/>
    </source>
</evidence>
<evidence type="ECO:0000313" key="8">
    <source>
        <dbReference type="EMBL" id="KAK2149203.1"/>
    </source>
</evidence>
<dbReference type="GO" id="GO:0005886">
    <property type="term" value="C:plasma membrane"/>
    <property type="evidence" value="ECO:0007669"/>
    <property type="project" value="UniProtKB-SubCell"/>
</dbReference>
<dbReference type="Pfam" id="PF00001">
    <property type="entry name" value="7tm_1"/>
    <property type="match status" value="1"/>
</dbReference>
<feature type="transmembrane region" description="Helical" evidence="6">
    <location>
        <begin position="133"/>
        <end position="155"/>
    </location>
</feature>
<gene>
    <name evidence="8" type="ORF">LSH36_463g06033</name>
</gene>
<evidence type="ECO:0000256" key="4">
    <source>
        <dbReference type="ARBA" id="ARBA00022989"/>
    </source>
</evidence>
<dbReference type="PROSITE" id="PS50262">
    <property type="entry name" value="G_PROTEIN_RECEP_F1_2"/>
    <property type="match status" value="1"/>
</dbReference>
<evidence type="ECO:0000256" key="6">
    <source>
        <dbReference type="SAM" id="Phobius"/>
    </source>
</evidence>
<evidence type="ECO:0000256" key="1">
    <source>
        <dbReference type="ARBA" id="ARBA00004651"/>
    </source>
</evidence>
<protein>
    <recommendedName>
        <fullName evidence="7">G-protein coupled receptors family 1 profile domain-containing protein</fullName>
    </recommendedName>
</protein>
<dbReference type="Gene3D" id="1.20.1070.10">
    <property type="entry name" value="Rhodopsin 7-helix transmembrane proteins"/>
    <property type="match status" value="1"/>
</dbReference>
<dbReference type="EMBL" id="JAODUP010000463">
    <property type="protein sequence ID" value="KAK2149203.1"/>
    <property type="molecule type" value="Genomic_DNA"/>
</dbReference>
<dbReference type="AlphaFoldDB" id="A0AAD9JAK8"/>
<evidence type="ECO:0000256" key="3">
    <source>
        <dbReference type="ARBA" id="ARBA00022692"/>
    </source>
</evidence>
<comment type="caution">
    <text evidence="8">The sequence shown here is derived from an EMBL/GenBank/DDBJ whole genome shotgun (WGS) entry which is preliminary data.</text>
</comment>
<dbReference type="GO" id="GO:0004930">
    <property type="term" value="F:G protein-coupled receptor activity"/>
    <property type="evidence" value="ECO:0007669"/>
    <property type="project" value="InterPro"/>
</dbReference>
<keyword evidence="2" id="KW-1003">Cell membrane</keyword>
<sequence>MTRNLAKPRLEHINSGHSNTVSVNQWPIALMYELCTDDIANAASAIKAQIPAHPRAPGIATVKNDVIVNLVLASSLILANIIISVALRHMRQVKRTTIVFLAHLAVCNLVQGVAFMANGLLGYYDSFTEFACLSWVVFAVTPSGGYVTGIFYVYLDLYLSLKKMAIGRPIISTRIAVGMSLLSWMFWLGFCSIGFAMANDAYVFDEFEGCSLMVGAVKKEFILNIAIALVAILVAILALHVLTYRLITKSQKQLIQVQNVNDNTDDATKRRQAQIETISDEAQLARRQELKKTSKWVKKNDVVLKTITLIFILLAISWYPVVITSVVVVYCEPCAAIVTKEVIYFTYVLVAIQYNSNGVIYLIKIKEFQHIVRNFCCRCRPSARRVEPLESSIV</sequence>
<reference evidence="8" key="1">
    <citation type="journal article" date="2023" name="Mol. Biol. Evol.">
        <title>Third-Generation Sequencing Reveals the Adaptive Role of the Epigenome in Three Deep-Sea Polychaetes.</title>
        <authorList>
            <person name="Perez M."/>
            <person name="Aroh O."/>
            <person name="Sun Y."/>
            <person name="Lan Y."/>
            <person name="Juniper S.K."/>
            <person name="Young C.R."/>
            <person name="Angers B."/>
            <person name="Qian P.Y."/>
        </authorList>
    </citation>
    <scope>NUCLEOTIDE SEQUENCE</scope>
    <source>
        <strain evidence="8">P08H-3</strain>
    </source>
</reference>
<dbReference type="SUPFAM" id="SSF81321">
    <property type="entry name" value="Family A G protein-coupled receptor-like"/>
    <property type="match status" value="1"/>
</dbReference>
<name>A0AAD9JAK8_9ANNE</name>
<dbReference type="PANTHER" id="PTHR22750">
    <property type="entry name" value="G-PROTEIN COUPLED RECEPTOR"/>
    <property type="match status" value="1"/>
</dbReference>
<feature type="transmembrane region" description="Helical" evidence="6">
    <location>
        <begin position="221"/>
        <end position="242"/>
    </location>
</feature>
<feature type="transmembrane region" description="Helical" evidence="6">
    <location>
        <begin position="342"/>
        <end position="363"/>
    </location>
</feature>
<organism evidence="8 9">
    <name type="scientific">Paralvinella palmiformis</name>
    <dbReference type="NCBI Taxonomy" id="53620"/>
    <lineage>
        <taxon>Eukaryota</taxon>
        <taxon>Metazoa</taxon>
        <taxon>Spiralia</taxon>
        <taxon>Lophotrochozoa</taxon>
        <taxon>Annelida</taxon>
        <taxon>Polychaeta</taxon>
        <taxon>Sedentaria</taxon>
        <taxon>Canalipalpata</taxon>
        <taxon>Terebellida</taxon>
        <taxon>Terebelliformia</taxon>
        <taxon>Alvinellidae</taxon>
        <taxon>Paralvinella</taxon>
    </lineage>
</organism>
<evidence type="ECO:0000256" key="5">
    <source>
        <dbReference type="ARBA" id="ARBA00023136"/>
    </source>
</evidence>
<keyword evidence="4 6" id="KW-1133">Transmembrane helix</keyword>
<dbReference type="Proteomes" id="UP001208570">
    <property type="component" value="Unassembled WGS sequence"/>
</dbReference>
<accession>A0AAD9JAK8</accession>